<dbReference type="Proteomes" id="UP000024635">
    <property type="component" value="Unassembled WGS sequence"/>
</dbReference>
<evidence type="ECO:0000313" key="2">
    <source>
        <dbReference type="Proteomes" id="UP000024635"/>
    </source>
</evidence>
<name>A0A016WHS0_9BILA</name>
<protein>
    <recommendedName>
        <fullName evidence="3">RNase H type-1 domain-containing protein</fullName>
    </recommendedName>
</protein>
<reference evidence="2" key="1">
    <citation type="journal article" date="2015" name="Nat. Genet.">
        <title>The genome and transcriptome of the zoonotic hookworm Ancylostoma ceylanicum identify infection-specific gene families.</title>
        <authorList>
            <person name="Schwarz E.M."/>
            <person name="Hu Y."/>
            <person name="Antoshechkin I."/>
            <person name="Miller M.M."/>
            <person name="Sternberg P.W."/>
            <person name="Aroian R.V."/>
        </authorList>
    </citation>
    <scope>NUCLEOTIDE SEQUENCE</scope>
    <source>
        <strain evidence="2">HY135</strain>
    </source>
</reference>
<proteinExistence type="predicted"/>
<gene>
    <name evidence="1" type="primary">Acey_s0673.g1403</name>
    <name evidence="1" type="ORF">Y032_0673g1403</name>
</gene>
<dbReference type="OrthoDB" id="5854426at2759"/>
<sequence length="135" mass="15333">MESLAARDCVFLAQFLLRGLDLHISQIHFFLDSQIALYWTYSSKLLKHFVRNMVSAIRNILDQFQEQGFSTIFHDVASEDDPTDFATHGVPTNANGDMWWNGPSSLAILLTVTTREQEQELIVVSLVSKGSLLRF</sequence>
<evidence type="ECO:0008006" key="3">
    <source>
        <dbReference type="Google" id="ProtNLM"/>
    </source>
</evidence>
<comment type="caution">
    <text evidence="1">The sequence shown here is derived from an EMBL/GenBank/DDBJ whole genome shotgun (WGS) entry which is preliminary data.</text>
</comment>
<evidence type="ECO:0000313" key="1">
    <source>
        <dbReference type="EMBL" id="EYC39151.1"/>
    </source>
</evidence>
<dbReference type="EMBL" id="JARK01000273">
    <property type="protein sequence ID" value="EYC39151.1"/>
    <property type="molecule type" value="Genomic_DNA"/>
</dbReference>
<organism evidence="1 2">
    <name type="scientific">Ancylostoma ceylanicum</name>
    <dbReference type="NCBI Taxonomy" id="53326"/>
    <lineage>
        <taxon>Eukaryota</taxon>
        <taxon>Metazoa</taxon>
        <taxon>Ecdysozoa</taxon>
        <taxon>Nematoda</taxon>
        <taxon>Chromadorea</taxon>
        <taxon>Rhabditida</taxon>
        <taxon>Rhabditina</taxon>
        <taxon>Rhabditomorpha</taxon>
        <taxon>Strongyloidea</taxon>
        <taxon>Ancylostomatidae</taxon>
        <taxon>Ancylostomatinae</taxon>
        <taxon>Ancylostoma</taxon>
    </lineage>
</organism>
<keyword evidence="2" id="KW-1185">Reference proteome</keyword>
<accession>A0A016WHS0</accession>
<dbReference type="AlphaFoldDB" id="A0A016WHS0"/>